<keyword evidence="2 5" id="KW-0479">Metal-binding</keyword>
<feature type="binding site" evidence="5">
    <location>
        <position position="94"/>
    </location>
    <ligand>
        <name>Mg(2+)</name>
        <dbReference type="ChEBI" id="CHEBI:18420"/>
        <label>1</label>
        <note>catalytic</note>
    </ligand>
</feature>
<dbReference type="Pfam" id="PF00459">
    <property type="entry name" value="Inositol_P"/>
    <property type="match status" value="1"/>
</dbReference>
<feature type="binding site" evidence="5">
    <location>
        <position position="76"/>
    </location>
    <ligand>
        <name>Mg(2+)</name>
        <dbReference type="ChEBI" id="CHEBI:18420"/>
        <label>1</label>
        <note>catalytic</note>
    </ligand>
</feature>
<sequence>MTNPVEHDPIALRLEAARSIVRDAAALALKMRPAPGGPSGTMKGRQDYLTEADGAVEALVSQRIQALFPEDGFQGEEGGVTRQGKYRWVVDPIDGTSNFSRGRDRWCVSLGLLEGDTPVAGIIDAPALGEIFTAQRGKGAFLNGKPIKAAPTQDPAEAMIEMGWSCRVPQPVFEEKISAIVGLGAMPRSGGSGALALADVACGRSDGYLEIVIRLWDVAAALVLLEEAGARVSPFLETGGLTGGATILATAPNIAEAVSHAVNVPL</sequence>
<dbReference type="GO" id="GO:0046872">
    <property type="term" value="F:metal ion binding"/>
    <property type="evidence" value="ECO:0007669"/>
    <property type="project" value="UniProtKB-KW"/>
</dbReference>
<evidence type="ECO:0000313" key="7">
    <source>
        <dbReference type="Proteomes" id="UP000317214"/>
    </source>
</evidence>
<dbReference type="GO" id="GO:0006020">
    <property type="term" value="P:inositol metabolic process"/>
    <property type="evidence" value="ECO:0007669"/>
    <property type="project" value="TreeGrafter"/>
</dbReference>
<dbReference type="PROSITE" id="PS00629">
    <property type="entry name" value="IMP_1"/>
    <property type="match status" value="1"/>
</dbReference>
<dbReference type="GO" id="GO:0046854">
    <property type="term" value="P:phosphatidylinositol phosphate biosynthetic process"/>
    <property type="evidence" value="ECO:0007669"/>
    <property type="project" value="InterPro"/>
</dbReference>
<dbReference type="PRINTS" id="PR00377">
    <property type="entry name" value="IMPHPHTASES"/>
</dbReference>
<evidence type="ECO:0000256" key="5">
    <source>
        <dbReference type="PIRSR" id="PIRSR600760-2"/>
    </source>
</evidence>
<dbReference type="InterPro" id="IPR020583">
    <property type="entry name" value="Inositol_monoP_metal-BS"/>
</dbReference>
<dbReference type="EMBL" id="CP032485">
    <property type="protein sequence ID" value="QDH24259.1"/>
    <property type="molecule type" value="Genomic_DNA"/>
</dbReference>
<keyword evidence="3" id="KW-0378">Hydrolase</keyword>
<comment type="similarity">
    <text evidence="1">Belongs to the inositol monophosphatase superfamily.</text>
</comment>
<dbReference type="PANTHER" id="PTHR20854">
    <property type="entry name" value="INOSITOL MONOPHOSPHATASE"/>
    <property type="match status" value="1"/>
</dbReference>
<accession>A0A4Y6V2K6</accession>
<evidence type="ECO:0000256" key="2">
    <source>
        <dbReference type="ARBA" id="ARBA00022723"/>
    </source>
</evidence>
<dbReference type="Gene3D" id="3.30.540.10">
    <property type="entry name" value="Fructose-1,6-Bisphosphatase, subunit A, domain 1"/>
    <property type="match status" value="1"/>
</dbReference>
<keyword evidence="7" id="KW-1185">Reference proteome</keyword>
<evidence type="ECO:0000256" key="1">
    <source>
        <dbReference type="ARBA" id="ARBA00009759"/>
    </source>
</evidence>
<dbReference type="GO" id="GO:0008934">
    <property type="term" value="F:inositol monophosphate 1-phosphatase activity"/>
    <property type="evidence" value="ECO:0007669"/>
    <property type="project" value="TreeGrafter"/>
</dbReference>
<dbReference type="GO" id="GO:0007165">
    <property type="term" value="P:signal transduction"/>
    <property type="evidence" value="ECO:0007669"/>
    <property type="project" value="TreeGrafter"/>
</dbReference>
<dbReference type="KEGG" id="ntn:D5366_02165"/>
<dbReference type="Proteomes" id="UP000317214">
    <property type="component" value="Chromosome"/>
</dbReference>
<dbReference type="InterPro" id="IPR020550">
    <property type="entry name" value="Inositol_monophosphatase_CS"/>
</dbReference>
<dbReference type="AlphaFoldDB" id="A0A4Y6V2K6"/>
<keyword evidence="4 5" id="KW-0460">Magnesium</keyword>
<dbReference type="RefSeq" id="WP_141492094.1">
    <property type="nucleotide sequence ID" value="NZ_CP032485.1"/>
</dbReference>
<dbReference type="OrthoDB" id="9785695at2"/>
<gene>
    <name evidence="6" type="ORF">D5366_02165</name>
</gene>
<feature type="binding site" evidence="5">
    <location>
        <position position="93"/>
    </location>
    <ligand>
        <name>Mg(2+)</name>
        <dbReference type="ChEBI" id="CHEBI:18420"/>
        <label>2</label>
    </ligand>
</feature>
<organism evidence="6 7">
    <name type="scientific">Neokomagataea tanensis</name>
    <dbReference type="NCBI Taxonomy" id="661191"/>
    <lineage>
        <taxon>Bacteria</taxon>
        <taxon>Pseudomonadati</taxon>
        <taxon>Pseudomonadota</taxon>
        <taxon>Alphaproteobacteria</taxon>
        <taxon>Acetobacterales</taxon>
        <taxon>Acetobacteraceae</taxon>
        <taxon>Neokomagataea</taxon>
    </lineage>
</organism>
<dbReference type="PANTHER" id="PTHR20854:SF4">
    <property type="entry name" value="INOSITOL-1-MONOPHOSPHATASE-RELATED"/>
    <property type="match status" value="1"/>
</dbReference>
<feature type="binding site" evidence="5">
    <location>
        <position position="91"/>
    </location>
    <ligand>
        <name>Mg(2+)</name>
        <dbReference type="ChEBI" id="CHEBI:18420"/>
        <label>1</label>
        <note>catalytic</note>
    </ligand>
</feature>
<feature type="binding site" evidence="5">
    <location>
        <position position="217"/>
    </location>
    <ligand>
        <name>Mg(2+)</name>
        <dbReference type="ChEBI" id="CHEBI:18420"/>
        <label>1</label>
        <note>catalytic</note>
    </ligand>
</feature>
<protein>
    <submittedName>
        <fullName evidence="6">Inositol monophosphatase</fullName>
    </submittedName>
</protein>
<name>A0A4Y6V2K6_9PROT</name>
<dbReference type="SUPFAM" id="SSF56655">
    <property type="entry name" value="Carbohydrate phosphatase"/>
    <property type="match status" value="1"/>
</dbReference>
<dbReference type="Gene3D" id="3.40.190.80">
    <property type="match status" value="1"/>
</dbReference>
<comment type="cofactor">
    <cofactor evidence="5">
        <name>Mg(2+)</name>
        <dbReference type="ChEBI" id="CHEBI:18420"/>
    </cofactor>
</comment>
<dbReference type="PROSITE" id="PS00630">
    <property type="entry name" value="IMP_2"/>
    <property type="match status" value="1"/>
</dbReference>
<reference evidence="6 7" key="1">
    <citation type="submission" date="2018-09" db="EMBL/GenBank/DDBJ databases">
        <title>The complete genome sequence of Neokomagataea tanensis NBRC 106556(T).</title>
        <authorList>
            <person name="Chua K.-O."/>
            <person name="See-Too W.-S."/>
            <person name="Hong K.-W."/>
            <person name="Yin W.-F."/>
            <person name="Chan K.-G."/>
        </authorList>
    </citation>
    <scope>NUCLEOTIDE SEQUENCE [LARGE SCALE GENOMIC DNA]</scope>
    <source>
        <strain evidence="7">AH13 \ NBRC 106556</strain>
    </source>
</reference>
<proteinExistence type="inferred from homology"/>
<dbReference type="InterPro" id="IPR000760">
    <property type="entry name" value="Inositol_monophosphatase-like"/>
</dbReference>
<evidence type="ECO:0000256" key="3">
    <source>
        <dbReference type="ARBA" id="ARBA00022801"/>
    </source>
</evidence>
<evidence type="ECO:0000313" key="6">
    <source>
        <dbReference type="EMBL" id="QDH24259.1"/>
    </source>
</evidence>
<evidence type="ECO:0000256" key="4">
    <source>
        <dbReference type="ARBA" id="ARBA00022842"/>
    </source>
</evidence>